<dbReference type="InterPro" id="IPR003593">
    <property type="entry name" value="AAA+_ATPase"/>
</dbReference>
<comment type="subcellular location">
    <subcellularLocation>
        <location evidence="1">Cytoplasm</location>
    </subcellularLocation>
</comment>
<dbReference type="InterPro" id="IPR000194">
    <property type="entry name" value="ATPase_F1/V1/A1_a/bsu_nucl-bd"/>
</dbReference>
<evidence type="ECO:0000256" key="2">
    <source>
        <dbReference type="ARBA" id="ARBA00008936"/>
    </source>
</evidence>
<evidence type="ECO:0000256" key="14">
    <source>
        <dbReference type="ARBA" id="ARBA00023225"/>
    </source>
</evidence>
<dbReference type="SUPFAM" id="SSF52540">
    <property type="entry name" value="P-loop containing nucleoside triphosphate hydrolases"/>
    <property type="match status" value="1"/>
</dbReference>
<dbReference type="Pfam" id="PF18269">
    <property type="entry name" value="T3SS_ATPase_C"/>
    <property type="match status" value="1"/>
</dbReference>
<sequence length="531" mass="54189">MSRAPSALRASPPEGEDQTHPPPLGEVPSAARRRGPAAPRPSRSSSPPGGSAERSKEDGPTTRPRSSSPPGGGAERSEAEGAAPGQNSTATTALACRIAATRVPALPLRRAGVVVAADGAILEAVGISAAIGSRVAIGATKAVGEVIGFRDGRALVMGLSALPAIAPGAAVLPDPAGGQVAVGNGLLGRVIDGLGQPLDGLGPPATSAWMPASPAPLPPHARARVTCPLPTGVRAIDALLSVSVGQRIGIMAGTGVGKSVLLGQITRWARADVVVVALIGERSREISDFIDTELSGPARGRTITITIAVPASDAMLCRVRGAQAAMAIAEWHRAQGKQVLLILDSLSRVVHGAREVAMARGEPMGTRGYPPSALQLVADLAERAGGDRQSGGAITLIATVLAENDDRADPVVDAARGVMDGHILLARRLAGRGQFPAIDLVSSASRVMFDICDPAHLAAASRFRRMIALTEENRDLVLMGAYAPGADPELDLALALQPALAAFMAQPREQPADPADSIATLNELVAPMETA</sequence>
<dbReference type="InterPro" id="IPR050053">
    <property type="entry name" value="ATPase_alpha/beta_chains"/>
</dbReference>
<evidence type="ECO:0000256" key="16">
    <source>
        <dbReference type="SAM" id="MobiDB-lite"/>
    </source>
</evidence>
<evidence type="ECO:0000256" key="8">
    <source>
        <dbReference type="ARBA" id="ARBA00022781"/>
    </source>
</evidence>
<keyword evidence="13" id="KW-0406">Ion transport</keyword>
<dbReference type="GO" id="GO:0005524">
    <property type="term" value="F:ATP binding"/>
    <property type="evidence" value="ECO:0007669"/>
    <property type="project" value="UniProtKB-KW"/>
</dbReference>
<keyword evidence="12" id="KW-1278">Translocase</keyword>
<keyword evidence="15" id="KW-0066">ATP synthesis</keyword>
<name>A0A255YR23_9SPHN</name>
<evidence type="ECO:0000256" key="1">
    <source>
        <dbReference type="ARBA" id="ARBA00004496"/>
    </source>
</evidence>
<comment type="caution">
    <text evidence="18">The sequence shown here is derived from an EMBL/GenBank/DDBJ whole genome shotgun (WGS) entry which is preliminary data.</text>
</comment>
<evidence type="ECO:0000313" key="19">
    <source>
        <dbReference type="Proteomes" id="UP000216991"/>
    </source>
</evidence>
<accession>A0A255YR23</accession>
<keyword evidence="6" id="KW-0963">Cytoplasm</keyword>
<evidence type="ECO:0000256" key="6">
    <source>
        <dbReference type="ARBA" id="ARBA00022490"/>
    </source>
</evidence>
<dbReference type="GO" id="GO:0016887">
    <property type="term" value="F:ATP hydrolysis activity"/>
    <property type="evidence" value="ECO:0007669"/>
    <property type="project" value="InterPro"/>
</dbReference>
<dbReference type="NCBIfam" id="TIGR01026">
    <property type="entry name" value="fliI_yscN"/>
    <property type="match status" value="1"/>
</dbReference>
<evidence type="ECO:0000256" key="9">
    <source>
        <dbReference type="ARBA" id="ARBA00022795"/>
    </source>
</evidence>
<evidence type="ECO:0000256" key="11">
    <source>
        <dbReference type="ARBA" id="ARBA00022927"/>
    </source>
</evidence>
<keyword evidence="19" id="KW-1185">Reference proteome</keyword>
<dbReference type="EMBL" id="NOXT01000090">
    <property type="protein sequence ID" value="OYQ31164.1"/>
    <property type="molecule type" value="Genomic_DNA"/>
</dbReference>
<dbReference type="PANTHER" id="PTHR15184">
    <property type="entry name" value="ATP SYNTHASE"/>
    <property type="match status" value="1"/>
</dbReference>
<feature type="domain" description="AAA+ ATPase" evidence="17">
    <location>
        <begin position="244"/>
        <end position="429"/>
    </location>
</feature>
<evidence type="ECO:0000256" key="5">
    <source>
        <dbReference type="ARBA" id="ARBA00022448"/>
    </source>
</evidence>
<dbReference type="OrthoDB" id="9803053at2"/>
<dbReference type="GO" id="GO:0044781">
    <property type="term" value="P:bacterial-type flagellum organization"/>
    <property type="evidence" value="ECO:0007669"/>
    <property type="project" value="UniProtKB-KW"/>
</dbReference>
<dbReference type="SMART" id="SM00382">
    <property type="entry name" value="AAA"/>
    <property type="match status" value="1"/>
</dbReference>
<evidence type="ECO:0000256" key="15">
    <source>
        <dbReference type="ARBA" id="ARBA00023310"/>
    </source>
</evidence>
<organism evidence="18 19">
    <name type="scientific">Sandarakinorhabdus cyanobacteriorum</name>
    <dbReference type="NCBI Taxonomy" id="1981098"/>
    <lineage>
        <taxon>Bacteria</taxon>
        <taxon>Pseudomonadati</taxon>
        <taxon>Pseudomonadota</taxon>
        <taxon>Alphaproteobacteria</taxon>
        <taxon>Sphingomonadales</taxon>
        <taxon>Sphingosinicellaceae</taxon>
        <taxon>Sandarakinorhabdus</taxon>
    </lineage>
</organism>
<dbReference type="InterPro" id="IPR005714">
    <property type="entry name" value="ATPase_T3SS_FliI/YscN"/>
</dbReference>
<dbReference type="Proteomes" id="UP000216991">
    <property type="component" value="Unassembled WGS sequence"/>
</dbReference>
<evidence type="ECO:0000256" key="10">
    <source>
        <dbReference type="ARBA" id="ARBA00022840"/>
    </source>
</evidence>
<evidence type="ECO:0000256" key="7">
    <source>
        <dbReference type="ARBA" id="ARBA00022741"/>
    </source>
</evidence>
<feature type="region of interest" description="Disordered" evidence="16">
    <location>
        <begin position="1"/>
        <end position="88"/>
    </location>
</feature>
<evidence type="ECO:0000256" key="4">
    <source>
        <dbReference type="ARBA" id="ARBA00020580"/>
    </source>
</evidence>
<evidence type="ECO:0000256" key="3">
    <source>
        <dbReference type="ARBA" id="ARBA00012473"/>
    </source>
</evidence>
<dbReference type="Gene3D" id="3.40.50.12240">
    <property type="match status" value="1"/>
</dbReference>
<protein>
    <recommendedName>
        <fullName evidence="4">Flagellum-specific ATP synthase</fullName>
        <ecNumber evidence="3">7.1.2.2</ecNumber>
    </recommendedName>
</protein>
<feature type="compositionally biased region" description="Low complexity" evidence="16">
    <location>
        <begin position="36"/>
        <end position="52"/>
    </location>
</feature>
<reference evidence="18 19" key="1">
    <citation type="submission" date="2017-07" db="EMBL/GenBank/DDBJ databases">
        <title>Sandarakinorhabdus cyanobacteriorum sp. nov., a novel bacterium isolated from cyanobacterial aggregates in a eutrophic lake.</title>
        <authorList>
            <person name="Cai H."/>
        </authorList>
    </citation>
    <scope>NUCLEOTIDE SEQUENCE [LARGE SCALE GENOMIC DNA]</scope>
    <source>
        <strain evidence="18 19">TH057</strain>
    </source>
</reference>
<evidence type="ECO:0000256" key="12">
    <source>
        <dbReference type="ARBA" id="ARBA00022967"/>
    </source>
</evidence>
<evidence type="ECO:0000256" key="13">
    <source>
        <dbReference type="ARBA" id="ARBA00023065"/>
    </source>
</evidence>
<evidence type="ECO:0000259" key="17">
    <source>
        <dbReference type="SMART" id="SM00382"/>
    </source>
</evidence>
<keyword evidence="10" id="KW-0067">ATP-binding</keyword>
<comment type="similarity">
    <text evidence="2">Belongs to the ATPase alpha/beta chains family.</text>
</comment>
<keyword evidence="9" id="KW-1005">Bacterial flagellum biogenesis</keyword>
<dbReference type="Pfam" id="PF00006">
    <property type="entry name" value="ATP-synt_ab"/>
    <property type="match status" value="1"/>
</dbReference>
<keyword evidence="8" id="KW-0375">Hydrogen ion transport</keyword>
<dbReference type="GO" id="GO:0030257">
    <property type="term" value="C:type III protein secretion system complex"/>
    <property type="evidence" value="ECO:0007669"/>
    <property type="project" value="InterPro"/>
</dbReference>
<keyword evidence="11" id="KW-0653">Protein transport</keyword>
<dbReference type="EC" id="7.1.2.2" evidence="3"/>
<evidence type="ECO:0000313" key="18">
    <source>
        <dbReference type="EMBL" id="OYQ31164.1"/>
    </source>
</evidence>
<keyword evidence="7" id="KW-0547">Nucleotide-binding</keyword>
<keyword evidence="14" id="KW-1006">Bacterial flagellum protein export</keyword>
<dbReference type="PANTHER" id="PTHR15184:SF81">
    <property type="entry name" value="FLAGELLUM-SPECIFIC ATP SYNTHASE"/>
    <property type="match status" value="1"/>
</dbReference>
<keyword evidence="5" id="KW-0813">Transport</keyword>
<dbReference type="GO" id="GO:0005737">
    <property type="term" value="C:cytoplasm"/>
    <property type="evidence" value="ECO:0007669"/>
    <property type="project" value="UniProtKB-SubCell"/>
</dbReference>
<dbReference type="InterPro" id="IPR027417">
    <property type="entry name" value="P-loop_NTPase"/>
</dbReference>
<gene>
    <name evidence="18" type="ORF">CHU93_04995</name>
</gene>
<proteinExistence type="inferred from homology"/>
<dbReference type="InterPro" id="IPR040627">
    <property type="entry name" value="T3SS_ATPase_C"/>
</dbReference>
<dbReference type="GO" id="GO:0046933">
    <property type="term" value="F:proton-transporting ATP synthase activity, rotational mechanism"/>
    <property type="evidence" value="ECO:0007669"/>
    <property type="project" value="TreeGrafter"/>
</dbReference>
<dbReference type="AlphaFoldDB" id="A0A255YR23"/>
<dbReference type="GO" id="GO:0030254">
    <property type="term" value="P:protein secretion by the type III secretion system"/>
    <property type="evidence" value="ECO:0007669"/>
    <property type="project" value="InterPro"/>
</dbReference>